<keyword evidence="2" id="KW-1185">Reference proteome</keyword>
<evidence type="ECO:0000313" key="1">
    <source>
        <dbReference type="EMBL" id="GGG16827.1"/>
    </source>
</evidence>
<reference evidence="1" key="1">
    <citation type="journal article" date="2014" name="Int. J. Syst. Evol. Microbiol.">
        <title>Complete genome sequence of Corynebacterium casei LMG S-19264T (=DSM 44701T), isolated from a smear-ripened cheese.</title>
        <authorList>
            <consortium name="US DOE Joint Genome Institute (JGI-PGF)"/>
            <person name="Walter F."/>
            <person name="Albersmeier A."/>
            <person name="Kalinowski J."/>
            <person name="Ruckert C."/>
        </authorList>
    </citation>
    <scope>NUCLEOTIDE SEQUENCE</scope>
    <source>
        <strain evidence="1">CGMCC 1.12987</strain>
    </source>
</reference>
<dbReference type="SUPFAM" id="SSF56784">
    <property type="entry name" value="HAD-like"/>
    <property type="match status" value="1"/>
</dbReference>
<protein>
    <recommendedName>
        <fullName evidence="3">Haloacid dehalogenase</fullName>
    </recommendedName>
</protein>
<dbReference type="EMBL" id="BMGR01000013">
    <property type="protein sequence ID" value="GGG16827.1"/>
    <property type="molecule type" value="Genomic_DNA"/>
</dbReference>
<evidence type="ECO:0000313" key="2">
    <source>
        <dbReference type="Proteomes" id="UP000644756"/>
    </source>
</evidence>
<dbReference type="InterPro" id="IPR036412">
    <property type="entry name" value="HAD-like_sf"/>
</dbReference>
<proteinExistence type="predicted"/>
<evidence type="ECO:0008006" key="3">
    <source>
        <dbReference type="Google" id="ProtNLM"/>
    </source>
</evidence>
<sequence length="140" mass="16219">MAIKAIFLDFYGTLVHEDDEIIPIVCEHIRSSPKKICEIKDIGDFWWKTFFAAFRKSYGDTFQTQRNLGISSLSETIRNYNSSCVAEDIIQIQFDHWQRPKIFEDTRPFIQSLHGLTTLILSNNDTKDIDKAISRSATKI</sequence>
<dbReference type="RefSeq" id="WP_229725443.1">
    <property type="nucleotide sequence ID" value="NZ_BMGR01000013.1"/>
</dbReference>
<dbReference type="InterPro" id="IPR023214">
    <property type="entry name" value="HAD_sf"/>
</dbReference>
<accession>A0A917G147</accession>
<gene>
    <name evidence="1" type="ORF">GCM10010916_37090</name>
</gene>
<dbReference type="Proteomes" id="UP000644756">
    <property type="component" value="Unassembled WGS sequence"/>
</dbReference>
<dbReference type="AlphaFoldDB" id="A0A917G147"/>
<dbReference type="InterPro" id="IPR023198">
    <property type="entry name" value="PGP-like_dom2"/>
</dbReference>
<name>A0A917G147_9BACL</name>
<dbReference type="Gene3D" id="3.40.50.1000">
    <property type="entry name" value="HAD superfamily/HAD-like"/>
    <property type="match status" value="1"/>
</dbReference>
<reference evidence="1" key="2">
    <citation type="submission" date="2020-09" db="EMBL/GenBank/DDBJ databases">
        <authorList>
            <person name="Sun Q."/>
            <person name="Zhou Y."/>
        </authorList>
    </citation>
    <scope>NUCLEOTIDE SEQUENCE</scope>
    <source>
        <strain evidence="1">CGMCC 1.12987</strain>
    </source>
</reference>
<organism evidence="1 2">
    <name type="scientific">Paenibacillus abyssi</name>
    <dbReference type="NCBI Taxonomy" id="1340531"/>
    <lineage>
        <taxon>Bacteria</taxon>
        <taxon>Bacillati</taxon>
        <taxon>Bacillota</taxon>
        <taxon>Bacilli</taxon>
        <taxon>Bacillales</taxon>
        <taxon>Paenibacillaceae</taxon>
        <taxon>Paenibacillus</taxon>
    </lineage>
</organism>
<dbReference type="Gene3D" id="1.10.150.240">
    <property type="entry name" value="Putative phosphatase, domain 2"/>
    <property type="match status" value="1"/>
</dbReference>
<comment type="caution">
    <text evidence="1">The sequence shown here is derived from an EMBL/GenBank/DDBJ whole genome shotgun (WGS) entry which is preliminary data.</text>
</comment>